<name>A0ABR1GP77_9HYPO</name>
<gene>
    <name evidence="2" type="ORF">QQX98_010507</name>
</gene>
<dbReference type="EMBL" id="JAZAVJ010000233">
    <property type="protein sequence ID" value="KAK7403704.1"/>
    <property type="molecule type" value="Genomic_DNA"/>
</dbReference>
<evidence type="ECO:0000313" key="2">
    <source>
        <dbReference type="EMBL" id="KAK7403704.1"/>
    </source>
</evidence>
<dbReference type="Proteomes" id="UP001498476">
    <property type="component" value="Unassembled WGS sequence"/>
</dbReference>
<evidence type="ECO:0000313" key="3">
    <source>
        <dbReference type="Proteomes" id="UP001498476"/>
    </source>
</evidence>
<proteinExistence type="predicted"/>
<feature type="compositionally biased region" description="Basic and acidic residues" evidence="1">
    <location>
        <begin position="85"/>
        <end position="112"/>
    </location>
</feature>
<accession>A0ABR1GP77</accession>
<reference evidence="2 3" key="1">
    <citation type="journal article" date="2025" name="Microbiol. Resour. Announc.">
        <title>Draft genome sequences for Neonectria magnoliae and Neonectria punicea, canker pathogens of Liriodendron tulipifera and Acer saccharum in West Virginia.</title>
        <authorList>
            <person name="Petronek H.M."/>
            <person name="Kasson M.T."/>
            <person name="Metheny A.M."/>
            <person name="Stauder C.M."/>
            <person name="Lovett B."/>
            <person name="Lynch S.C."/>
            <person name="Garnas J.R."/>
            <person name="Kasson L.R."/>
            <person name="Stajich J.E."/>
        </authorList>
    </citation>
    <scope>NUCLEOTIDE SEQUENCE [LARGE SCALE GENOMIC DNA]</scope>
    <source>
        <strain evidence="2 3">NRRL 64653</strain>
    </source>
</reference>
<keyword evidence="3" id="KW-1185">Reference proteome</keyword>
<organism evidence="2 3">
    <name type="scientific">Neonectria punicea</name>
    <dbReference type="NCBI Taxonomy" id="979145"/>
    <lineage>
        <taxon>Eukaryota</taxon>
        <taxon>Fungi</taxon>
        <taxon>Dikarya</taxon>
        <taxon>Ascomycota</taxon>
        <taxon>Pezizomycotina</taxon>
        <taxon>Sordariomycetes</taxon>
        <taxon>Hypocreomycetidae</taxon>
        <taxon>Hypocreales</taxon>
        <taxon>Nectriaceae</taxon>
        <taxon>Neonectria</taxon>
    </lineage>
</organism>
<feature type="region of interest" description="Disordered" evidence="1">
    <location>
        <begin position="1"/>
        <end position="25"/>
    </location>
</feature>
<sequence>MNQATVRSMKDFLARHDAAQSPKEPKLRQFISFAPPSQHAWANHRLSPPIIIAHPRSTSEPRSMGSHHRAELTARNLAKLNQEIESQKAGKEKNKPKGQTKSETKSETKQEPSLHGSSMCFITWDERQEDNIHGIEAFSMQDHERAWRDRHAAMTQEERDAETRALWPELLNKEGISPEEAMEWLMEMVGSI</sequence>
<feature type="compositionally biased region" description="Basic and acidic residues" evidence="1">
    <location>
        <begin position="8"/>
        <end position="25"/>
    </location>
</feature>
<evidence type="ECO:0000256" key="1">
    <source>
        <dbReference type="SAM" id="MobiDB-lite"/>
    </source>
</evidence>
<protein>
    <submittedName>
        <fullName evidence="2">Uncharacterized protein</fullName>
    </submittedName>
</protein>
<feature type="region of interest" description="Disordered" evidence="1">
    <location>
        <begin position="85"/>
        <end position="117"/>
    </location>
</feature>
<comment type="caution">
    <text evidence="2">The sequence shown here is derived from an EMBL/GenBank/DDBJ whole genome shotgun (WGS) entry which is preliminary data.</text>
</comment>